<evidence type="ECO:0000256" key="2">
    <source>
        <dbReference type="ARBA" id="ARBA00012417"/>
    </source>
</evidence>
<keyword evidence="5" id="KW-0235">DNA replication</keyword>
<dbReference type="GO" id="GO:0006260">
    <property type="term" value="P:DNA replication"/>
    <property type="evidence" value="ECO:0007669"/>
    <property type="project" value="UniProtKB-KW"/>
</dbReference>
<keyword evidence="3" id="KW-0808">Transferase</keyword>
<evidence type="ECO:0000256" key="8">
    <source>
        <dbReference type="ARBA" id="ARBA00049244"/>
    </source>
</evidence>
<evidence type="ECO:0000256" key="5">
    <source>
        <dbReference type="ARBA" id="ARBA00022705"/>
    </source>
</evidence>
<evidence type="ECO:0000256" key="3">
    <source>
        <dbReference type="ARBA" id="ARBA00022679"/>
    </source>
</evidence>
<dbReference type="GO" id="GO:0042575">
    <property type="term" value="C:DNA polymerase complex"/>
    <property type="evidence" value="ECO:0007669"/>
    <property type="project" value="UniProtKB-ARBA"/>
</dbReference>
<proteinExistence type="inferred from homology"/>
<dbReference type="PANTHER" id="PTHR33568:SF3">
    <property type="entry name" value="DNA-DIRECTED DNA POLYMERASE"/>
    <property type="match status" value="1"/>
</dbReference>
<dbReference type="Proteomes" id="UP000887566">
    <property type="component" value="Unplaced"/>
</dbReference>
<dbReference type="PANTHER" id="PTHR33568">
    <property type="entry name" value="DNA POLYMERASE"/>
    <property type="match status" value="1"/>
</dbReference>
<dbReference type="InterPro" id="IPR043502">
    <property type="entry name" value="DNA/RNA_pol_sf"/>
</dbReference>
<comment type="catalytic activity">
    <reaction evidence="8">
        <text>DNA(n) + a 2'-deoxyribonucleoside 5'-triphosphate = DNA(n+1) + diphosphate</text>
        <dbReference type="Rhea" id="RHEA:22508"/>
        <dbReference type="Rhea" id="RHEA-COMP:17339"/>
        <dbReference type="Rhea" id="RHEA-COMP:17340"/>
        <dbReference type="ChEBI" id="CHEBI:33019"/>
        <dbReference type="ChEBI" id="CHEBI:61560"/>
        <dbReference type="ChEBI" id="CHEBI:173112"/>
        <dbReference type="EC" id="2.7.7.7"/>
    </reaction>
</comment>
<dbReference type="AlphaFoldDB" id="A0A914VZL6"/>
<dbReference type="Gene3D" id="1.10.287.690">
    <property type="entry name" value="Helix hairpin bin"/>
    <property type="match status" value="1"/>
</dbReference>
<dbReference type="EC" id="2.7.7.7" evidence="2"/>
<evidence type="ECO:0000256" key="1">
    <source>
        <dbReference type="ARBA" id="ARBA00005755"/>
    </source>
</evidence>
<dbReference type="Gene3D" id="3.30.420.10">
    <property type="entry name" value="Ribonuclease H-like superfamily/Ribonuclease H"/>
    <property type="match status" value="1"/>
</dbReference>
<evidence type="ECO:0000313" key="10">
    <source>
        <dbReference type="Proteomes" id="UP000887566"/>
    </source>
</evidence>
<feature type="domain" description="DNA-directed DNA polymerase family B mitochondria/virus" evidence="9">
    <location>
        <begin position="14"/>
        <end position="197"/>
    </location>
</feature>
<evidence type="ECO:0000313" key="11">
    <source>
        <dbReference type="WBParaSite" id="PSAMB.scaffold2807size33046.g19209.t1"/>
    </source>
</evidence>
<dbReference type="Pfam" id="PF03175">
    <property type="entry name" value="DNA_pol_B_2"/>
    <property type="match status" value="1"/>
</dbReference>
<dbReference type="InterPro" id="IPR036397">
    <property type="entry name" value="RNaseH_sf"/>
</dbReference>
<protein>
    <recommendedName>
        <fullName evidence="2">DNA-directed DNA polymerase</fullName>
        <ecNumber evidence="2">2.7.7.7</ecNumber>
    </recommendedName>
</protein>
<evidence type="ECO:0000256" key="6">
    <source>
        <dbReference type="ARBA" id="ARBA00022932"/>
    </source>
</evidence>
<reference evidence="11" key="1">
    <citation type="submission" date="2022-11" db="UniProtKB">
        <authorList>
            <consortium name="WormBaseParasite"/>
        </authorList>
    </citation>
    <scope>IDENTIFICATION</scope>
</reference>
<evidence type="ECO:0000259" key="9">
    <source>
        <dbReference type="Pfam" id="PF03175"/>
    </source>
</evidence>
<keyword evidence="7" id="KW-0238">DNA-binding</keyword>
<evidence type="ECO:0000256" key="7">
    <source>
        <dbReference type="ARBA" id="ARBA00023125"/>
    </source>
</evidence>
<keyword evidence="10" id="KW-1185">Reference proteome</keyword>
<dbReference type="GO" id="GO:0000166">
    <property type="term" value="F:nucleotide binding"/>
    <property type="evidence" value="ECO:0007669"/>
    <property type="project" value="InterPro"/>
</dbReference>
<keyword evidence="6" id="KW-0239">DNA-directed DNA polymerase</keyword>
<dbReference type="WBParaSite" id="PSAMB.scaffold2807size33046.g19209.t1">
    <property type="protein sequence ID" value="PSAMB.scaffold2807size33046.g19209.t1"/>
    <property type="gene ID" value="PSAMB.scaffold2807size33046.g19209"/>
</dbReference>
<name>A0A914VZL6_9BILA</name>
<dbReference type="InterPro" id="IPR004868">
    <property type="entry name" value="DNA-dir_DNA_pol_B_mt/vir"/>
</dbReference>
<dbReference type="SUPFAM" id="SSF56672">
    <property type="entry name" value="DNA/RNA polymerases"/>
    <property type="match status" value="1"/>
</dbReference>
<dbReference type="GO" id="GO:0003677">
    <property type="term" value="F:DNA binding"/>
    <property type="evidence" value="ECO:0007669"/>
    <property type="project" value="UniProtKB-KW"/>
</dbReference>
<evidence type="ECO:0000256" key="4">
    <source>
        <dbReference type="ARBA" id="ARBA00022695"/>
    </source>
</evidence>
<keyword evidence="4" id="KW-0548">Nucleotidyltransferase</keyword>
<sequence>MIMQGLEILCLKACSVEVKCSYNFLQMPLSALPKAFGLKELKKGYFPHLFNTPENENYTGPLPDKKYYQPDYMKPKAREEFLKWYDQQTEADYIFNFQTEFQAYCNSDMTILREALMKFRDDFIEQTAVDPLLYPVTLPSACSRVYRQNDMPEDTIAIIPEGGYQKGEKQSIVALKWLWWMAEKEDYQIQDNLHGGEKRIDGTPYRQLSALEGIDEVQGAATKKTAASSTSYKTAGKLLFPLCKSCCKGKNQEICNNSEEEKAFWGTWCTNEIYKALKLGYEVLKIVEVWHFEEWSTYNGKDDSTGLFTKYVNRFLKIKVEASGWPGWVKTDEDREKYIENYKKREGIPLDKEKIETNPVLRSLAKICHNSFWGKFGQRQNLTKTEYFTDPQAYFNLIGN</sequence>
<accession>A0A914VZL6</accession>
<dbReference type="InterPro" id="IPR012337">
    <property type="entry name" value="RNaseH-like_sf"/>
</dbReference>
<dbReference type="GO" id="GO:0003887">
    <property type="term" value="F:DNA-directed DNA polymerase activity"/>
    <property type="evidence" value="ECO:0007669"/>
    <property type="project" value="UniProtKB-KW"/>
</dbReference>
<organism evidence="10 11">
    <name type="scientific">Plectus sambesii</name>
    <dbReference type="NCBI Taxonomy" id="2011161"/>
    <lineage>
        <taxon>Eukaryota</taxon>
        <taxon>Metazoa</taxon>
        <taxon>Ecdysozoa</taxon>
        <taxon>Nematoda</taxon>
        <taxon>Chromadorea</taxon>
        <taxon>Plectida</taxon>
        <taxon>Plectina</taxon>
        <taxon>Plectoidea</taxon>
        <taxon>Plectidae</taxon>
        <taxon>Plectus</taxon>
    </lineage>
</organism>
<comment type="similarity">
    <text evidence="1">Belongs to the DNA polymerase type-B family.</text>
</comment>
<dbReference type="SUPFAM" id="SSF53098">
    <property type="entry name" value="Ribonuclease H-like"/>
    <property type="match status" value="1"/>
</dbReference>